<accession>A0A0D2BQY8</accession>
<feature type="compositionally biased region" description="Low complexity" evidence="1">
    <location>
        <begin position="71"/>
        <end position="101"/>
    </location>
</feature>
<feature type="transmembrane region" description="Helical" evidence="2">
    <location>
        <begin position="231"/>
        <end position="250"/>
    </location>
</feature>
<evidence type="ECO:0000256" key="1">
    <source>
        <dbReference type="SAM" id="MobiDB-lite"/>
    </source>
</evidence>
<dbReference type="HOGENOM" id="CLU_096863_0_0_1"/>
<keyword evidence="4" id="KW-1185">Reference proteome</keyword>
<dbReference type="AlphaFoldDB" id="A0A0D2BQY8"/>
<evidence type="ECO:0000256" key="2">
    <source>
        <dbReference type="SAM" id="Phobius"/>
    </source>
</evidence>
<dbReference type="RefSeq" id="XP_016233810.1">
    <property type="nucleotide sequence ID" value="XM_016383107.1"/>
</dbReference>
<evidence type="ECO:0000313" key="3">
    <source>
        <dbReference type="EMBL" id="KIW13594.1"/>
    </source>
</evidence>
<dbReference type="EMBL" id="KN847497">
    <property type="protein sequence ID" value="KIW13594.1"/>
    <property type="molecule type" value="Genomic_DNA"/>
</dbReference>
<name>A0A0D2BQY8_9EURO</name>
<keyword evidence="2" id="KW-1133">Transmembrane helix</keyword>
<keyword evidence="2" id="KW-0472">Membrane</keyword>
<feature type="compositionally biased region" description="Basic and acidic residues" evidence="1">
    <location>
        <begin position="103"/>
        <end position="118"/>
    </location>
</feature>
<proteinExistence type="predicted"/>
<dbReference type="Proteomes" id="UP000053328">
    <property type="component" value="Unassembled WGS sequence"/>
</dbReference>
<organism evidence="3 4">
    <name type="scientific">Exophiala spinifera</name>
    <dbReference type="NCBI Taxonomy" id="91928"/>
    <lineage>
        <taxon>Eukaryota</taxon>
        <taxon>Fungi</taxon>
        <taxon>Dikarya</taxon>
        <taxon>Ascomycota</taxon>
        <taxon>Pezizomycotina</taxon>
        <taxon>Eurotiomycetes</taxon>
        <taxon>Chaetothyriomycetidae</taxon>
        <taxon>Chaetothyriales</taxon>
        <taxon>Herpotrichiellaceae</taxon>
        <taxon>Exophiala</taxon>
    </lineage>
</organism>
<sequence length="251" mass="27853">MNVMLSSSGLCSQSGLRLFFKHGCTRLASFPPHTPPTEQYGKGASLFSAYPSKRQIKPFSLKRGPMLYRQSLSRPSQSSNKSPSSPTEKAVDAAAAAGAKKPTSPEKDDGSNPSERTEYSINTMDDLATEVHKISQEIRLRSVNELREVLSDRENTATISEVLTAAQLQARIDIKDELTKLKDRTSPDLHWRLDQVMRTADNVHISHIRRIPNLPLLVLWHGAKFVLRRPILAALILLVLLTSSMFGAPIN</sequence>
<dbReference type="OrthoDB" id="10439497at2759"/>
<gene>
    <name evidence="3" type="ORF">PV08_08783</name>
</gene>
<dbReference type="VEuPathDB" id="FungiDB:PV08_08783"/>
<reference evidence="3 4" key="1">
    <citation type="submission" date="2015-01" db="EMBL/GenBank/DDBJ databases">
        <title>The Genome Sequence of Exophiala spinifera CBS89968.</title>
        <authorList>
            <consortium name="The Broad Institute Genomics Platform"/>
            <person name="Cuomo C."/>
            <person name="de Hoog S."/>
            <person name="Gorbushina A."/>
            <person name="Stielow B."/>
            <person name="Teixiera M."/>
            <person name="Abouelleil A."/>
            <person name="Chapman S.B."/>
            <person name="Priest M."/>
            <person name="Young S.K."/>
            <person name="Wortman J."/>
            <person name="Nusbaum C."/>
            <person name="Birren B."/>
        </authorList>
    </citation>
    <scope>NUCLEOTIDE SEQUENCE [LARGE SCALE GENOMIC DNA]</scope>
    <source>
        <strain evidence="3 4">CBS 89968</strain>
    </source>
</reference>
<protein>
    <submittedName>
        <fullName evidence="3">Uncharacterized protein</fullName>
    </submittedName>
</protein>
<dbReference type="GeneID" id="27335866"/>
<feature type="region of interest" description="Disordered" evidence="1">
    <location>
        <begin position="68"/>
        <end position="120"/>
    </location>
</feature>
<keyword evidence="2" id="KW-0812">Transmembrane</keyword>
<evidence type="ECO:0000313" key="4">
    <source>
        <dbReference type="Proteomes" id="UP000053328"/>
    </source>
</evidence>